<dbReference type="GO" id="GO:0005509">
    <property type="term" value="F:calcium ion binding"/>
    <property type="evidence" value="ECO:0007669"/>
    <property type="project" value="InterPro"/>
</dbReference>
<dbReference type="EMBL" id="VMBG01000001">
    <property type="protein sequence ID" value="TSJ79067.1"/>
    <property type="molecule type" value="Genomic_DNA"/>
</dbReference>
<feature type="chain" id="PRO_5022123212" description="EF-hand domain-containing protein" evidence="2">
    <location>
        <begin position="28"/>
        <end position="117"/>
    </location>
</feature>
<feature type="region of interest" description="Disordered" evidence="1">
    <location>
        <begin position="71"/>
        <end position="117"/>
    </location>
</feature>
<keyword evidence="5" id="KW-1185">Reference proteome</keyword>
<reference evidence="4 5" key="1">
    <citation type="submission" date="2019-07" db="EMBL/GenBank/DDBJ databases">
        <title>Description of 53C-WASEF.</title>
        <authorList>
            <person name="Pitt A."/>
            <person name="Hahn M.W."/>
        </authorList>
    </citation>
    <scope>NUCLEOTIDE SEQUENCE [LARGE SCALE GENOMIC DNA]</scope>
    <source>
        <strain evidence="4 5">53C-WASEF</strain>
    </source>
</reference>
<dbReference type="InterPro" id="IPR002048">
    <property type="entry name" value="EF_hand_dom"/>
</dbReference>
<name>A0A556QQZ9_9BACT</name>
<dbReference type="Proteomes" id="UP000315648">
    <property type="component" value="Unassembled WGS sequence"/>
</dbReference>
<comment type="caution">
    <text evidence="4">The sequence shown here is derived from an EMBL/GenBank/DDBJ whole genome shotgun (WGS) entry which is preliminary data.</text>
</comment>
<dbReference type="InterPro" id="IPR018247">
    <property type="entry name" value="EF_Hand_1_Ca_BS"/>
</dbReference>
<dbReference type="Pfam" id="PF13499">
    <property type="entry name" value="EF-hand_7"/>
    <property type="match status" value="1"/>
</dbReference>
<evidence type="ECO:0000256" key="2">
    <source>
        <dbReference type="SAM" id="SignalP"/>
    </source>
</evidence>
<dbReference type="RefSeq" id="WP_144229410.1">
    <property type="nucleotide sequence ID" value="NZ_CBCRVV010000005.1"/>
</dbReference>
<dbReference type="InterPro" id="IPR011992">
    <property type="entry name" value="EF-hand-dom_pair"/>
</dbReference>
<sequence>MKNPTISILRSALFAVVALCAVSVSRAEEPTEKKVPDSVLKKYDANNDGKLDESEKAVMEAAKAKKKAEAEAKRLEKFDTNKDGKLDESEIAAEKKAKKDAKEAAEKKKAEKAAGTQ</sequence>
<dbReference type="Gene3D" id="1.10.238.10">
    <property type="entry name" value="EF-hand"/>
    <property type="match status" value="1"/>
</dbReference>
<dbReference type="PROSITE" id="PS00018">
    <property type="entry name" value="EF_HAND_1"/>
    <property type="match status" value="1"/>
</dbReference>
<protein>
    <recommendedName>
        <fullName evidence="3">EF-hand domain-containing protein</fullName>
    </recommendedName>
</protein>
<keyword evidence="2" id="KW-0732">Signal</keyword>
<evidence type="ECO:0000256" key="1">
    <source>
        <dbReference type="SAM" id="MobiDB-lite"/>
    </source>
</evidence>
<dbReference type="SUPFAM" id="SSF47473">
    <property type="entry name" value="EF-hand"/>
    <property type="match status" value="1"/>
</dbReference>
<evidence type="ECO:0000259" key="3">
    <source>
        <dbReference type="Pfam" id="PF13499"/>
    </source>
</evidence>
<gene>
    <name evidence="4" type="ORF">FPL22_07165</name>
</gene>
<dbReference type="AlphaFoldDB" id="A0A556QQZ9"/>
<feature type="signal peptide" evidence="2">
    <location>
        <begin position="1"/>
        <end position="27"/>
    </location>
</feature>
<accession>A0A556QQZ9</accession>
<feature type="domain" description="EF-hand" evidence="3">
    <location>
        <begin position="40"/>
        <end position="92"/>
    </location>
</feature>
<feature type="region of interest" description="Disordered" evidence="1">
    <location>
        <begin position="26"/>
        <end position="56"/>
    </location>
</feature>
<proteinExistence type="predicted"/>
<evidence type="ECO:0000313" key="4">
    <source>
        <dbReference type="EMBL" id="TSJ79067.1"/>
    </source>
</evidence>
<evidence type="ECO:0000313" key="5">
    <source>
        <dbReference type="Proteomes" id="UP000315648"/>
    </source>
</evidence>
<organism evidence="4 5">
    <name type="scientific">Rariglobus hedericola</name>
    <dbReference type="NCBI Taxonomy" id="2597822"/>
    <lineage>
        <taxon>Bacteria</taxon>
        <taxon>Pseudomonadati</taxon>
        <taxon>Verrucomicrobiota</taxon>
        <taxon>Opitutia</taxon>
        <taxon>Opitutales</taxon>
        <taxon>Opitutaceae</taxon>
        <taxon>Rariglobus</taxon>
    </lineage>
</organism>